<dbReference type="InterPro" id="IPR041698">
    <property type="entry name" value="Methyltransf_25"/>
</dbReference>
<protein>
    <submittedName>
        <fullName evidence="5">Methyltransferase domain-containing protein</fullName>
    </submittedName>
</protein>
<dbReference type="InterPro" id="IPR016718">
    <property type="entry name" value="rRNA_m1G-MeTrfase_A_prd"/>
</dbReference>
<keyword evidence="2" id="KW-0949">S-adenosyl-L-methionine</keyword>
<dbReference type="GO" id="GO:0046872">
    <property type="term" value="F:metal ion binding"/>
    <property type="evidence" value="ECO:0007669"/>
    <property type="project" value="UniProtKB-KW"/>
</dbReference>
<feature type="binding site" evidence="1">
    <location>
        <position position="22"/>
    </location>
    <ligand>
        <name>Zn(2+)</name>
        <dbReference type="ChEBI" id="CHEBI:29105"/>
    </ligand>
</feature>
<evidence type="ECO:0000256" key="2">
    <source>
        <dbReference type="PIRSR" id="PIRSR018249-2"/>
    </source>
</evidence>
<feature type="binding site" evidence="1">
    <location>
        <position position="25"/>
    </location>
    <ligand>
        <name>Zn(2+)</name>
        <dbReference type="ChEBI" id="CHEBI:29105"/>
    </ligand>
</feature>
<dbReference type="GO" id="GO:0032259">
    <property type="term" value="P:methylation"/>
    <property type="evidence" value="ECO:0007669"/>
    <property type="project" value="UniProtKB-KW"/>
</dbReference>
<feature type="binding site" evidence="2">
    <location>
        <position position="81"/>
    </location>
    <ligand>
        <name>S-adenosyl-L-methionine</name>
        <dbReference type="ChEBI" id="CHEBI:59789"/>
    </ligand>
</feature>
<feature type="binding site" evidence="1">
    <location>
        <position position="43"/>
    </location>
    <ligand>
        <name>Zn(2+)</name>
        <dbReference type="ChEBI" id="CHEBI:29105"/>
    </ligand>
</feature>
<evidence type="ECO:0000256" key="1">
    <source>
        <dbReference type="PIRSR" id="PIRSR018249-1"/>
    </source>
</evidence>
<name>A0A3D4S325_9ENTE</name>
<dbReference type="Pfam" id="PF21302">
    <property type="entry name" value="Zn_ribbon_RlmA"/>
    <property type="match status" value="1"/>
</dbReference>
<dbReference type="SUPFAM" id="SSF53335">
    <property type="entry name" value="S-adenosyl-L-methionine-dependent methyltransferases"/>
    <property type="match status" value="1"/>
</dbReference>
<feature type="domain" description="23S rRNA (guanine(745)-N(1))-methyltransferase N-terminal" evidence="4">
    <location>
        <begin position="20"/>
        <end position="54"/>
    </location>
</feature>
<dbReference type="EMBL" id="DQHO01000005">
    <property type="protein sequence ID" value="HCS93234.1"/>
    <property type="molecule type" value="Genomic_DNA"/>
</dbReference>
<dbReference type="PANTHER" id="PTHR43460">
    <property type="entry name" value="METHYLTRANSFERASE"/>
    <property type="match status" value="1"/>
</dbReference>
<dbReference type="PANTHER" id="PTHR43460:SF1">
    <property type="entry name" value="METHYLTRANSFERASE TYPE 11 DOMAIN-CONTAINING PROTEIN"/>
    <property type="match status" value="1"/>
</dbReference>
<feature type="binding site" evidence="2">
    <location>
        <position position="193"/>
    </location>
    <ligand>
        <name>S-adenosyl-L-methionine</name>
        <dbReference type="ChEBI" id="CHEBI:59789"/>
    </ligand>
</feature>
<evidence type="ECO:0000313" key="6">
    <source>
        <dbReference type="Proteomes" id="UP000262195"/>
    </source>
</evidence>
<keyword evidence="1" id="KW-0862">Zinc</keyword>
<dbReference type="PIRSF" id="PIRSF018249">
    <property type="entry name" value="MyrA_prd"/>
    <property type="match status" value="1"/>
</dbReference>
<feature type="domain" description="Methyltransferase" evidence="3">
    <location>
        <begin position="98"/>
        <end position="182"/>
    </location>
</feature>
<dbReference type="InterPro" id="IPR048647">
    <property type="entry name" value="RlmA_N"/>
</dbReference>
<gene>
    <name evidence="5" type="ORF">DIW15_00810</name>
</gene>
<evidence type="ECO:0000259" key="3">
    <source>
        <dbReference type="Pfam" id="PF13649"/>
    </source>
</evidence>
<dbReference type="GO" id="GO:0008168">
    <property type="term" value="F:methyltransferase activity"/>
    <property type="evidence" value="ECO:0007669"/>
    <property type="project" value="UniProtKB-KW"/>
</dbReference>
<keyword evidence="5" id="KW-0808">Transferase</keyword>
<dbReference type="Proteomes" id="UP000262195">
    <property type="component" value="Unassembled WGS sequence"/>
</dbReference>
<sequence>MLLKKKEWLAREVVSHLAVFRCPICQTSIKSGDENSWICQNGHRQNYNRKGYITIAQPHKESKYQKEMLQKRQQLMQTSLFEPIITTIAASIAPGDKIIDLGCGDGSHLHQLIKKGQPSLAVGVDLSEPAIELASIAYPREAIWMVGDLTNLPLSEEQIDTAITILSPSQYHEAKRVLKSDGLYIKVIPETYYLTELRKRLYSEVNDQTYHSGAVLDHFEQELTLIENHHLYYQVDLTSEMADQVVKMTPLSWQASDETLYDLKQNPLGHITIDVRVLVGKFS</sequence>
<evidence type="ECO:0000313" key="5">
    <source>
        <dbReference type="EMBL" id="HCS93234.1"/>
    </source>
</evidence>
<evidence type="ECO:0000259" key="4">
    <source>
        <dbReference type="Pfam" id="PF21302"/>
    </source>
</evidence>
<dbReference type="InterPro" id="IPR052939">
    <property type="entry name" value="23S_rRNA_MeTrnsfrase_RlmA"/>
</dbReference>
<keyword evidence="1" id="KW-0479">Metal-binding</keyword>
<dbReference type="AlphaFoldDB" id="A0A3D4S325"/>
<dbReference type="CDD" id="cd02440">
    <property type="entry name" value="AdoMet_MTases"/>
    <property type="match status" value="1"/>
</dbReference>
<organism evidence="5 6">
    <name type="scientific">Bavariicoccus seileri</name>
    <dbReference type="NCBI Taxonomy" id="549685"/>
    <lineage>
        <taxon>Bacteria</taxon>
        <taxon>Bacillati</taxon>
        <taxon>Bacillota</taxon>
        <taxon>Bacilli</taxon>
        <taxon>Lactobacillales</taxon>
        <taxon>Enterococcaceae</taxon>
        <taxon>Bavariicoccus</taxon>
    </lineage>
</organism>
<dbReference type="STRING" id="1121105.GCA_000421665_01681"/>
<dbReference type="InterPro" id="IPR029063">
    <property type="entry name" value="SAM-dependent_MTases_sf"/>
</dbReference>
<reference evidence="5 6" key="1">
    <citation type="journal article" date="2018" name="Nat. Biotechnol.">
        <title>A standardized bacterial taxonomy based on genome phylogeny substantially revises the tree of life.</title>
        <authorList>
            <person name="Parks D.H."/>
            <person name="Chuvochina M."/>
            <person name="Waite D.W."/>
            <person name="Rinke C."/>
            <person name="Skarshewski A."/>
            <person name="Chaumeil P.A."/>
            <person name="Hugenholtz P."/>
        </authorList>
    </citation>
    <scope>NUCLEOTIDE SEQUENCE [LARGE SCALE GENOMIC DNA]</scope>
    <source>
        <strain evidence="5">UBA11306</strain>
    </source>
</reference>
<dbReference type="Gene3D" id="3.40.50.150">
    <property type="entry name" value="Vaccinia Virus protein VP39"/>
    <property type="match status" value="1"/>
</dbReference>
<accession>A0A3D4S325</accession>
<proteinExistence type="predicted"/>
<dbReference type="Pfam" id="PF13649">
    <property type="entry name" value="Methyltransf_25"/>
    <property type="match status" value="1"/>
</dbReference>
<keyword evidence="5" id="KW-0489">Methyltransferase</keyword>
<feature type="binding site" evidence="1">
    <location>
        <position position="39"/>
    </location>
    <ligand>
        <name>Zn(2+)</name>
        <dbReference type="ChEBI" id="CHEBI:29105"/>
    </ligand>
</feature>
<comment type="caution">
    <text evidence="5">The sequence shown here is derived from an EMBL/GenBank/DDBJ whole genome shotgun (WGS) entry which is preliminary data.</text>
</comment>